<dbReference type="PANTHER" id="PTHR44591:SF3">
    <property type="entry name" value="RESPONSE REGULATORY DOMAIN-CONTAINING PROTEIN"/>
    <property type="match status" value="1"/>
</dbReference>
<feature type="domain" description="Response regulatory" evidence="3">
    <location>
        <begin position="14"/>
        <end position="126"/>
    </location>
</feature>
<dbReference type="PANTHER" id="PTHR44591">
    <property type="entry name" value="STRESS RESPONSE REGULATOR PROTEIN 1"/>
    <property type="match status" value="1"/>
</dbReference>
<dbReference type="Pfam" id="PF00072">
    <property type="entry name" value="Response_reg"/>
    <property type="match status" value="1"/>
</dbReference>
<dbReference type="OrthoDB" id="9797885at2"/>
<proteinExistence type="predicted"/>
<dbReference type="SMART" id="SM00448">
    <property type="entry name" value="REC"/>
    <property type="match status" value="1"/>
</dbReference>
<dbReference type="InterPro" id="IPR001789">
    <property type="entry name" value="Sig_transdc_resp-reg_receiver"/>
</dbReference>
<evidence type="ECO:0000256" key="2">
    <source>
        <dbReference type="PROSITE-ProRule" id="PRU00169"/>
    </source>
</evidence>
<reference evidence="4 5" key="1">
    <citation type="submission" date="2017-09" db="EMBL/GenBank/DDBJ databases">
        <title>Sphingomonas spermidinifaciens 9NM-10, whole genome shotgun sequence.</title>
        <authorList>
            <person name="Feng G."/>
            <person name="Zhu H."/>
        </authorList>
    </citation>
    <scope>NUCLEOTIDE SEQUENCE [LARGE SCALE GENOMIC DNA]</scope>
    <source>
        <strain evidence="4 5">9NM-10</strain>
    </source>
</reference>
<dbReference type="Gene3D" id="3.40.50.2300">
    <property type="match status" value="1"/>
</dbReference>
<dbReference type="InterPro" id="IPR011006">
    <property type="entry name" value="CheY-like_superfamily"/>
</dbReference>
<dbReference type="InterPro" id="IPR050595">
    <property type="entry name" value="Bact_response_regulator"/>
</dbReference>
<sequence>MTDTLPALAPARPILLLVEDDDGVRRGLQLLLSGQGFDVHSFALARNALADTGCQNARYLIADYALADSNGLELITALRARGWNGRAVLITAFASPELRAAAPAAGFDAMLDKPFRDDDVLRTLRG</sequence>
<protein>
    <submittedName>
        <fullName evidence="4">Response regulator</fullName>
    </submittedName>
</protein>
<dbReference type="PROSITE" id="PS50110">
    <property type="entry name" value="RESPONSE_REGULATORY"/>
    <property type="match status" value="1"/>
</dbReference>
<dbReference type="AlphaFoldDB" id="A0A2A4B2I5"/>
<keyword evidence="5" id="KW-1185">Reference proteome</keyword>
<gene>
    <name evidence="4" type="ORF">COC42_11830</name>
</gene>
<name>A0A2A4B2I5_9SPHN</name>
<organism evidence="4 5">
    <name type="scientific">Sphingomonas spermidinifaciens</name>
    <dbReference type="NCBI Taxonomy" id="1141889"/>
    <lineage>
        <taxon>Bacteria</taxon>
        <taxon>Pseudomonadati</taxon>
        <taxon>Pseudomonadota</taxon>
        <taxon>Alphaproteobacteria</taxon>
        <taxon>Sphingomonadales</taxon>
        <taxon>Sphingomonadaceae</taxon>
        <taxon>Sphingomonas</taxon>
    </lineage>
</organism>
<dbReference type="SUPFAM" id="SSF52172">
    <property type="entry name" value="CheY-like"/>
    <property type="match status" value="1"/>
</dbReference>
<comment type="caution">
    <text evidence="4">The sequence shown here is derived from an EMBL/GenBank/DDBJ whole genome shotgun (WGS) entry which is preliminary data.</text>
</comment>
<dbReference type="EMBL" id="NWMW01000002">
    <property type="protein sequence ID" value="PCD02152.1"/>
    <property type="molecule type" value="Genomic_DNA"/>
</dbReference>
<accession>A0A2A4B2I5</accession>
<evidence type="ECO:0000313" key="5">
    <source>
        <dbReference type="Proteomes" id="UP000218366"/>
    </source>
</evidence>
<keyword evidence="1 2" id="KW-0597">Phosphoprotein</keyword>
<evidence type="ECO:0000313" key="4">
    <source>
        <dbReference type="EMBL" id="PCD02152.1"/>
    </source>
</evidence>
<dbReference type="Proteomes" id="UP000218366">
    <property type="component" value="Unassembled WGS sequence"/>
</dbReference>
<evidence type="ECO:0000259" key="3">
    <source>
        <dbReference type="PROSITE" id="PS50110"/>
    </source>
</evidence>
<evidence type="ECO:0000256" key="1">
    <source>
        <dbReference type="ARBA" id="ARBA00022553"/>
    </source>
</evidence>
<dbReference type="CDD" id="cd00156">
    <property type="entry name" value="REC"/>
    <property type="match status" value="1"/>
</dbReference>
<dbReference type="GO" id="GO:0000160">
    <property type="term" value="P:phosphorelay signal transduction system"/>
    <property type="evidence" value="ECO:0007669"/>
    <property type="project" value="InterPro"/>
</dbReference>
<feature type="modified residue" description="4-aspartylphosphate" evidence="2">
    <location>
        <position position="63"/>
    </location>
</feature>